<dbReference type="InterPro" id="IPR018491">
    <property type="entry name" value="SLC12_C"/>
</dbReference>
<feature type="domain" description="Amino acid permease/ SLC12A" evidence="9">
    <location>
        <begin position="122"/>
        <end position="603"/>
    </location>
</feature>
<dbReference type="GO" id="GO:0034486">
    <property type="term" value="P:vacuolar transmembrane transport"/>
    <property type="evidence" value="ECO:0007669"/>
    <property type="project" value="EnsemblFungi"/>
</dbReference>
<evidence type="ECO:0000256" key="1">
    <source>
        <dbReference type="ARBA" id="ARBA00004141"/>
    </source>
</evidence>
<dbReference type="OrthoDB" id="2020542at2759"/>
<feature type="transmembrane region" description="Helical" evidence="8">
    <location>
        <begin position="341"/>
        <end position="362"/>
    </location>
</feature>
<evidence type="ECO:0000256" key="2">
    <source>
        <dbReference type="ARBA" id="ARBA00010593"/>
    </source>
</evidence>
<dbReference type="EMBL" id="NPHW01002691">
    <property type="protein sequence ID" value="OXV10930.1"/>
    <property type="molecule type" value="Genomic_DNA"/>
</dbReference>
<organism evidence="11 12">
    <name type="scientific">Elaphomyces granulatus</name>
    <dbReference type="NCBI Taxonomy" id="519963"/>
    <lineage>
        <taxon>Eukaryota</taxon>
        <taxon>Fungi</taxon>
        <taxon>Dikarya</taxon>
        <taxon>Ascomycota</taxon>
        <taxon>Pezizomycotina</taxon>
        <taxon>Eurotiomycetes</taxon>
        <taxon>Eurotiomycetidae</taxon>
        <taxon>Eurotiales</taxon>
        <taxon>Elaphomycetaceae</taxon>
        <taxon>Elaphomyces</taxon>
    </lineage>
</organism>
<dbReference type="AlphaFoldDB" id="A0A232M3E4"/>
<feature type="transmembrane region" description="Helical" evidence="8">
    <location>
        <begin position="246"/>
        <end position="265"/>
    </location>
</feature>
<feature type="region of interest" description="Disordered" evidence="7">
    <location>
        <begin position="924"/>
        <end position="985"/>
    </location>
</feature>
<comment type="similarity">
    <text evidence="2">Belongs to the SLC12A transporter family.</text>
</comment>
<reference evidence="11 12" key="1">
    <citation type="journal article" date="2015" name="Environ. Microbiol.">
        <title>Metagenome sequence of Elaphomyces granulatus from sporocarp tissue reveals Ascomycota ectomycorrhizal fingerprints of genome expansion and a Proteobacteria-rich microbiome.</title>
        <authorList>
            <person name="Quandt C.A."/>
            <person name="Kohler A."/>
            <person name="Hesse C.N."/>
            <person name="Sharpton T.J."/>
            <person name="Martin F."/>
            <person name="Spatafora J.W."/>
        </authorList>
    </citation>
    <scope>NUCLEOTIDE SEQUENCE [LARGE SCALE GENOMIC DNA]</scope>
    <source>
        <strain evidence="11 12">OSC145934</strain>
    </source>
</reference>
<evidence type="ECO:0000256" key="8">
    <source>
        <dbReference type="SAM" id="Phobius"/>
    </source>
</evidence>
<feature type="transmembrane region" description="Helical" evidence="8">
    <location>
        <begin position="199"/>
        <end position="223"/>
    </location>
</feature>
<keyword evidence="3" id="KW-0813">Transport</keyword>
<keyword evidence="5 8" id="KW-1133">Transmembrane helix</keyword>
<dbReference type="GO" id="GO:0055064">
    <property type="term" value="P:chloride ion homeostasis"/>
    <property type="evidence" value="ECO:0007669"/>
    <property type="project" value="TreeGrafter"/>
</dbReference>
<evidence type="ECO:0000256" key="5">
    <source>
        <dbReference type="ARBA" id="ARBA00022989"/>
    </source>
</evidence>
<comment type="caution">
    <text evidence="11">The sequence shown here is derived from an EMBL/GenBank/DDBJ whole genome shotgun (WGS) entry which is preliminary data.</text>
</comment>
<feature type="transmembrane region" description="Helical" evidence="8">
    <location>
        <begin position="466"/>
        <end position="484"/>
    </location>
</feature>
<proteinExistence type="inferred from homology"/>
<feature type="domain" description="SLC12A transporter C-terminal" evidence="10">
    <location>
        <begin position="615"/>
        <end position="697"/>
    </location>
</feature>
<dbReference type="PANTHER" id="PTHR11827:SF72">
    <property type="entry name" value="GH08340P"/>
    <property type="match status" value="1"/>
</dbReference>
<accession>A0A232M3E4</accession>
<protein>
    <submittedName>
        <fullName evidence="11">Uncharacterized protein</fullName>
    </submittedName>
</protein>
<dbReference type="GO" id="GO:0005774">
    <property type="term" value="C:vacuolar membrane"/>
    <property type="evidence" value="ECO:0007669"/>
    <property type="project" value="EnsemblFungi"/>
</dbReference>
<evidence type="ECO:0000256" key="6">
    <source>
        <dbReference type="ARBA" id="ARBA00023136"/>
    </source>
</evidence>
<sequence length="1279" mass="140835">MSRRPPNFSARTAAEDVRRLAPSDSIAMSPDDRNRHLRLQFTSPSWPLARQRTFSHKIGVLMSRWWGSRNADNEQRGLGGDLLRVSLTGEPERRVDLDKRERISQKTRSTGASEKLGTFSGVFVPTTLNVLSILMFLRFGFILGQSGVLGMLETSLGMLIAAYIINLFTTMSISAIATNGTVRGGGAYYLISRSLGPEFGGSIGLVFYMGFVFNTGMNALGLIDCLVENFGTDSGTWLPILEEGFWWQYLWATIVLAFCTAICLAGSSIFARASKGLLAILLVATFSIPLSAIIRKPFTAPRLGVEFTGMRLQTFLENLTPRLTKGADGSQTKGKENFQNLFGILFPATGGIFAGASMSGDLKHPSKAIPKGTLCGLALTFFAYTIVILAMAASITRNSFYNNANVIQITNISSVVVLLGEFASSFFSSLMGVIGSAKLLQAIARDSLVPGLSFFRGGSTKSDEPVYAIILTFVVAQVTMLFDINRIASFITMTYLMTFLATNLACFLLKLSSAPNFRPSFHYFNVYTAAAGAVLSGISMFFVDGLYATSCVAVLVVLFLLIHYTSPPKSWGDVSQSLIYHQVRKYLLRLRQEHVKFWRPQILLFVNDIDTQYRMIQFCNSLKKGGLFVLGHVIVTEDFSLAVPEARRQQAAWTKFIEFSKVKAFTNIAVTPTAEWGIRNTVLNSGLGGMRPNIVVIDQYRRDQPLVETIQRTPGGRDSRDKVLSLGRAMSEDPSGIAHPEGSISAKTYLTVLEDLLFKLRINVALARGFEHLELPSPGGLNTKRFIDLWPIQMSAELAADRESKQNLLTTNFDTYTLILQLGCILHTVPSWKKIYQLRVAVFVEYETDIVEERGRVEALLEKLRIEAQVVVFSLANGLESYQIIVNGDTSPTAANAWDNVNSVLHEDAWWHTIQNLRRSCRESGCHGKSNKGKSFETMPGWPTSSLQEGQRVVTQSVHGLKRLMESSKRRRRRRSVGGLSVNLGMKTHRLPDSWVRYHSDTSESSSSSEDNGYESYLSDSDNESNPRNENATVPATQEEEPRTSSRQSKCRQATPSLRPLRRSPSADLPHVSTEPGEAADSVAISPPHTQESDVQADLLPGPPITSTGTDAATLQRPKAYRYASGSRFSSFPTPEATVNPVEGMGPSIMFSDSPPSTSPDRPPQETHRRESIYTRTSPSSTPTSSGKKPASGFPERASIPLSFNDLPCRAQHLILNELIAQQSQETAVIFTTLPSPIEGTYLDESASEAYVNDMDVLCQGLPPCLLVHSNSMTVTMNL</sequence>
<dbReference type="GO" id="GO:0006884">
    <property type="term" value="P:cell volume homeostasis"/>
    <property type="evidence" value="ECO:0007669"/>
    <property type="project" value="TreeGrafter"/>
</dbReference>
<evidence type="ECO:0000313" key="12">
    <source>
        <dbReference type="Proteomes" id="UP000243515"/>
    </source>
</evidence>
<keyword evidence="12" id="KW-1185">Reference proteome</keyword>
<evidence type="ECO:0000259" key="9">
    <source>
        <dbReference type="Pfam" id="PF00324"/>
    </source>
</evidence>
<dbReference type="Pfam" id="PF00324">
    <property type="entry name" value="AA_permease"/>
    <property type="match status" value="1"/>
</dbReference>
<dbReference type="InterPro" id="IPR004841">
    <property type="entry name" value="AA-permease/SLC12A_dom"/>
</dbReference>
<gene>
    <name evidence="11" type="ORF">Egran_01309</name>
</gene>
<keyword evidence="6 8" id="KW-0472">Membrane</keyword>
<keyword evidence="4 8" id="KW-0812">Transmembrane</keyword>
<comment type="subcellular location">
    <subcellularLocation>
        <location evidence="1">Membrane</location>
        <topology evidence="1">Multi-pass membrane protein</topology>
    </subcellularLocation>
</comment>
<dbReference type="GO" id="GO:0015379">
    <property type="term" value="F:potassium:chloride symporter activity"/>
    <property type="evidence" value="ECO:0007669"/>
    <property type="project" value="EnsemblFungi"/>
</dbReference>
<dbReference type="Proteomes" id="UP000243515">
    <property type="component" value="Unassembled WGS sequence"/>
</dbReference>
<dbReference type="Pfam" id="PF03522">
    <property type="entry name" value="SLC12"/>
    <property type="match status" value="1"/>
</dbReference>
<evidence type="ECO:0000256" key="4">
    <source>
        <dbReference type="ARBA" id="ARBA00022692"/>
    </source>
</evidence>
<feature type="transmembrane region" description="Helical" evidence="8">
    <location>
        <begin position="374"/>
        <end position="395"/>
    </location>
</feature>
<dbReference type="FunFam" id="1.20.1740.10:FF:000013">
    <property type="entry name" value="Solute carrier family 12 member"/>
    <property type="match status" value="1"/>
</dbReference>
<dbReference type="GO" id="GO:0055075">
    <property type="term" value="P:potassium ion homeostasis"/>
    <property type="evidence" value="ECO:0007669"/>
    <property type="project" value="EnsemblFungi"/>
</dbReference>
<dbReference type="GO" id="GO:1990816">
    <property type="term" value="C:vacuole-mitochondrion membrane contact site"/>
    <property type="evidence" value="ECO:0007669"/>
    <property type="project" value="EnsemblFungi"/>
</dbReference>
<dbReference type="PANTHER" id="PTHR11827">
    <property type="entry name" value="SOLUTE CARRIER FAMILY 12, CATION COTRANSPORTERS"/>
    <property type="match status" value="1"/>
</dbReference>
<feature type="transmembrane region" description="Helical" evidence="8">
    <location>
        <begin position="277"/>
        <end position="294"/>
    </location>
</feature>
<feature type="compositionally biased region" description="Polar residues" evidence="7">
    <location>
        <begin position="1045"/>
        <end position="1056"/>
    </location>
</feature>
<feature type="compositionally biased region" description="Basic and acidic residues" evidence="7">
    <location>
        <begin position="1163"/>
        <end position="1173"/>
    </location>
</feature>
<evidence type="ECO:0000313" key="11">
    <source>
        <dbReference type="EMBL" id="OXV10930.1"/>
    </source>
</evidence>
<dbReference type="Gene3D" id="1.20.1740.10">
    <property type="entry name" value="Amino acid/polyamine transporter I"/>
    <property type="match status" value="1"/>
</dbReference>
<dbReference type="InterPro" id="IPR004842">
    <property type="entry name" value="SLC12A_fam"/>
</dbReference>
<name>A0A232M3E4_9EURO</name>
<feature type="compositionally biased region" description="Polar residues" evidence="7">
    <location>
        <begin position="943"/>
        <end position="958"/>
    </location>
</feature>
<feature type="transmembrane region" description="Helical" evidence="8">
    <location>
        <begin position="415"/>
        <end position="435"/>
    </location>
</feature>
<feature type="region of interest" description="Disordered" evidence="7">
    <location>
        <begin position="998"/>
        <end position="1197"/>
    </location>
</feature>
<feature type="transmembrane region" description="Helical" evidence="8">
    <location>
        <begin position="521"/>
        <end position="541"/>
    </location>
</feature>
<feature type="transmembrane region" description="Helical" evidence="8">
    <location>
        <begin position="490"/>
        <end position="509"/>
    </location>
</feature>
<feature type="compositionally biased region" description="Low complexity" evidence="7">
    <location>
        <begin position="1177"/>
        <end position="1186"/>
    </location>
</feature>
<feature type="compositionally biased region" description="Polar residues" evidence="7">
    <location>
        <begin position="1018"/>
        <end position="1036"/>
    </location>
</feature>
<evidence type="ECO:0000256" key="7">
    <source>
        <dbReference type="SAM" id="MobiDB-lite"/>
    </source>
</evidence>
<evidence type="ECO:0000256" key="3">
    <source>
        <dbReference type="ARBA" id="ARBA00022448"/>
    </source>
</evidence>
<feature type="transmembrane region" description="Helical" evidence="8">
    <location>
        <begin position="157"/>
        <end position="178"/>
    </location>
</feature>
<evidence type="ECO:0000259" key="10">
    <source>
        <dbReference type="Pfam" id="PF03522"/>
    </source>
</evidence>
<feature type="transmembrane region" description="Helical" evidence="8">
    <location>
        <begin position="116"/>
        <end position="137"/>
    </location>
</feature>